<organism evidence="3 4">
    <name type="scientific">Pelotomaculum schinkii</name>
    <dbReference type="NCBI Taxonomy" id="78350"/>
    <lineage>
        <taxon>Bacteria</taxon>
        <taxon>Bacillati</taxon>
        <taxon>Bacillota</taxon>
        <taxon>Clostridia</taxon>
        <taxon>Eubacteriales</taxon>
        <taxon>Desulfotomaculaceae</taxon>
        <taxon>Pelotomaculum</taxon>
    </lineage>
</organism>
<dbReference type="GO" id="GO:0016831">
    <property type="term" value="F:carboxy-lyase activity"/>
    <property type="evidence" value="ECO:0007669"/>
    <property type="project" value="InterPro"/>
</dbReference>
<keyword evidence="3" id="KW-0378">Hydrolase</keyword>
<dbReference type="PANTHER" id="PTHR21240">
    <property type="entry name" value="2-AMINO-3-CARBOXYLMUCONATE-6-SEMIALDEHYDE DECARBOXYLASE"/>
    <property type="match status" value="1"/>
</dbReference>
<dbReference type="SUPFAM" id="SSF51556">
    <property type="entry name" value="Metallo-dependent hydrolases"/>
    <property type="match status" value="1"/>
</dbReference>
<dbReference type="GO" id="GO:0016787">
    <property type="term" value="F:hydrolase activity"/>
    <property type="evidence" value="ECO:0007669"/>
    <property type="project" value="UniProtKB-KW"/>
</dbReference>
<evidence type="ECO:0000259" key="2">
    <source>
        <dbReference type="Pfam" id="PF04909"/>
    </source>
</evidence>
<accession>A0A4Y7R9I5</accession>
<dbReference type="InterPro" id="IPR032466">
    <property type="entry name" value="Metal_Hydrolase"/>
</dbReference>
<name>A0A4Y7R9I5_9FIRM</name>
<comment type="caution">
    <text evidence="3">The sequence shown here is derived from an EMBL/GenBank/DDBJ whole genome shotgun (WGS) entry which is preliminary data.</text>
</comment>
<sequence length="319" mass="36485">MTLLEFICTFQMHKFNLAERSYPVFNFAGKGVQFQTETLFNLSGQTVQFDPAYSFHKMEPTHMGTGIIKEVVSNMQKGCIDYTILANFAPVKVLHQNNIWTITMAKKHTQLVPLISIHPEMEGNILSHLKQYIALGAKGIKIHPSVQGFLPNDYRLQSVYEYCNEIAFPIVFHCGLTSEVRINNYSDLEMLMPVIDEYQNIPIILGHMAEGKVGDVLWLSKVYRNVYFDTSIAISGLLCIKRVHDDCWRDDNIVIDIINKIGANRIIFGSDYPFGCPIHDIKRFMDMSLINEDKRLILGDNSMRVFNIRTGHKDISDTL</sequence>
<keyword evidence="4" id="KW-1185">Reference proteome</keyword>
<dbReference type="CDD" id="cd01292">
    <property type="entry name" value="metallo-dependent_hydrolases"/>
    <property type="match status" value="1"/>
</dbReference>
<reference evidence="3 4" key="1">
    <citation type="journal article" date="2018" name="Environ. Microbiol.">
        <title>Novel energy conservation strategies and behaviour of Pelotomaculum schinkii driving syntrophic propionate catabolism.</title>
        <authorList>
            <person name="Hidalgo-Ahumada C.A.P."/>
            <person name="Nobu M.K."/>
            <person name="Narihiro T."/>
            <person name="Tamaki H."/>
            <person name="Liu W.T."/>
            <person name="Kamagata Y."/>
            <person name="Stams A.J.M."/>
            <person name="Imachi H."/>
            <person name="Sousa D.Z."/>
        </authorList>
    </citation>
    <scope>NUCLEOTIDE SEQUENCE [LARGE SCALE GENOMIC DNA]</scope>
    <source>
        <strain evidence="3 4">HH</strain>
    </source>
</reference>
<dbReference type="Gene3D" id="3.20.20.140">
    <property type="entry name" value="Metal-dependent hydrolases"/>
    <property type="match status" value="1"/>
</dbReference>
<evidence type="ECO:0000313" key="3">
    <source>
        <dbReference type="EMBL" id="TEB05442.1"/>
    </source>
</evidence>
<gene>
    <name evidence="3" type="ORF">Psch_02483</name>
</gene>
<proteinExistence type="predicted"/>
<dbReference type="EMBL" id="QFGA01000002">
    <property type="protein sequence ID" value="TEB05442.1"/>
    <property type="molecule type" value="Genomic_DNA"/>
</dbReference>
<dbReference type="RefSeq" id="WP_190240499.1">
    <property type="nucleotide sequence ID" value="NZ_QFGA01000002.1"/>
</dbReference>
<protein>
    <submittedName>
        <fullName evidence="3">Amidohydrolase</fullName>
    </submittedName>
</protein>
<dbReference type="InterPro" id="IPR032465">
    <property type="entry name" value="ACMSD"/>
</dbReference>
<dbReference type="Proteomes" id="UP000298324">
    <property type="component" value="Unassembled WGS sequence"/>
</dbReference>
<dbReference type="InterPro" id="IPR006680">
    <property type="entry name" value="Amidohydro-rel"/>
</dbReference>
<keyword evidence="1" id="KW-0456">Lyase</keyword>
<dbReference type="Pfam" id="PF04909">
    <property type="entry name" value="Amidohydro_2"/>
    <property type="match status" value="1"/>
</dbReference>
<evidence type="ECO:0000256" key="1">
    <source>
        <dbReference type="ARBA" id="ARBA00023239"/>
    </source>
</evidence>
<dbReference type="AlphaFoldDB" id="A0A4Y7R9I5"/>
<feature type="domain" description="Amidohydrolase-related" evidence="2">
    <location>
        <begin position="119"/>
        <end position="307"/>
    </location>
</feature>
<evidence type="ECO:0000313" key="4">
    <source>
        <dbReference type="Proteomes" id="UP000298324"/>
    </source>
</evidence>